<name>A0A1I2HPR2_9BURK</name>
<gene>
    <name evidence="1" type="ORF">SAMN04489711_1304</name>
</gene>
<dbReference type="Proteomes" id="UP000199119">
    <property type="component" value="Unassembled WGS sequence"/>
</dbReference>
<keyword evidence="2" id="KW-1185">Reference proteome</keyword>
<reference evidence="2" key="1">
    <citation type="submission" date="2016-10" db="EMBL/GenBank/DDBJ databases">
        <authorList>
            <person name="Varghese N."/>
            <person name="Submissions S."/>
        </authorList>
    </citation>
    <scope>NUCLEOTIDE SEQUENCE [LARGE SCALE GENOMIC DNA]</scope>
    <source>
        <strain evidence="2">DSM 27981</strain>
    </source>
</reference>
<dbReference type="AlphaFoldDB" id="A0A1I2HPR2"/>
<evidence type="ECO:0000313" key="1">
    <source>
        <dbReference type="EMBL" id="SFF32345.1"/>
    </source>
</evidence>
<sequence>MVYGNCAASLLDPAADKSIACRRERQANARVTPSRLRLREDFH</sequence>
<dbReference type="EMBL" id="FONX01000030">
    <property type="protein sequence ID" value="SFF32345.1"/>
    <property type="molecule type" value="Genomic_DNA"/>
</dbReference>
<evidence type="ECO:0000313" key="2">
    <source>
        <dbReference type="Proteomes" id="UP000199119"/>
    </source>
</evidence>
<protein>
    <submittedName>
        <fullName evidence="1">Uncharacterized protein</fullName>
    </submittedName>
</protein>
<accession>A0A1I2HPR2</accession>
<organism evidence="1 2">
    <name type="scientific">Paracidovorax wautersii</name>
    <dbReference type="NCBI Taxonomy" id="1177982"/>
    <lineage>
        <taxon>Bacteria</taxon>
        <taxon>Pseudomonadati</taxon>
        <taxon>Pseudomonadota</taxon>
        <taxon>Betaproteobacteria</taxon>
        <taxon>Burkholderiales</taxon>
        <taxon>Comamonadaceae</taxon>
        <taxon>Paracidovorax</taxon>
    </lineage>
</organism>
<proteinExistence type="predicted"/>